<evidence type="ECO:0000256" key="3">
    <source>
        <dbReference type="ARBA" id="ARBA00023285"/>
    </source>
</evidence>
<keyword evidence="2" id="KW-0378">Hydrolase</keyword>
<dbReference type="PANTHER" id="PTHR43808">
    <property type="entry name" value="ACETYLORNITHINE DEACETYLASE"/>
    <property type="match status" value="1"/>
</dbReference>
<keyword evidence="4" id="KW-0732">Signal</keyword>
<feature type="signal peptide" evidence="4">
    <location>
        <begin position="1"/>
        <end position="20"/>
    </location>
</feature>
<dbReference type="RefSeq" id="WP_237379862.1">
    <property type="nucleotide sequence ID" value="NZ_CP071793.1"/>
</dbReference>
<evidence type="ECO:0000313" key="5">
    <source>
        <dbReference type="EMBL" id="QTD50233.1"/>
    </source>
</evidence>
<name>A0A8A4TKX9_SULCO</name>
<evidence type="ECO:0000313" key="6">
    <source>
        <dbReference type="Proteomes" id="UP000663929"/>
    </source>
</evidence>
<dbReference type="Proteomes" id="UP000663929">
    <property type="component" value="Chromosome"/>
</dbReference>
<evidence type="ECO:0000256" key="4">
    <source>
        <dbReference type="SAM" id="SignalP"/>
    </source>
</evidence>
<keyword evidence="3" id="KW-0170">Cobalt</keyword>
<dbReference type="Pfam" id="PF01546">
    <property type="entry name" value="Peptidase_M20"/>
    <property type="match status" value="1"/>
</dbReference>
<dbReference type="SUPFAM" id="SSF53187">
    <property type="entry name" value="Zn-dependent exopeptidases"/>
    <property type="match status" value="1"/>
</dbReference>
<dbReference type="SUPFAM" id="SSF55031">
    <property type="entry name" value="Bacterial exopeptidase dimerisation domain"/>
    <property type="match status" value="1"/>
</dbReference>
<dbReference type="InterPro" id="IPR002933">
    <property type="entry name" value="Peptidase_M20"/>
</dbReference>
<dbReference type="GO" id="GO:0008777">
    <property type="term" value="F:acetylornithine deacetylase activity"/>
    <property type="evidence" value="ECO:0007669"/>
    <property type="project" value="TreeGrafter"/>
</dbReference>
<dbReference type="GO" id="GO:0046872">
    <property type="term" value="F:metal ion binding"/>
    <property type="evidence" value="ECO:0007669"/>
    <property type="project" value="UniProtKB-KW"/>
</dbReference>
<accession>A0A8A4TKX9</accession>
<proteinExistence type="predicted"/>
<dbReference type="InterPro" id="IPR036264">
    <property type="entry name" value="Bact_exopeptidase_dim_dom"/>
</dbReference>
<gene>
    <name evidence="5" type="ORF">J3U87_32000</name>
</gene>
<evidence type="ECO:0000256" key="2">
    <source>
        <dbReference type="ARBA" id="ARBA00022801"/>
    </source>
</evidence>
<keyword evidence="6" id="KW-1185">Reference proteome</keyword>
<organism evidence="5 6">
    <name type="scientific">Sulfidibacter corallicola</name>
    <dbReference type="NCBI Taxonomy" id="2818388"/>
    <lineage>
        <taxon>Bacteria</taxon>
        <taxon>Pseudomonadati</taxon>
        <taxon>Acidobacteriota</taxon>
        <taxon>Holophagae</taxon>
        <taxon>Acanthopleuribacterales</taxon>
        <taxon>Acanthopleuribacteraceae</taxon>
        <taxon>Sulfidibacter</taxon>
    </lineage>
</organism>
<dbReference type="KEGG" id="scor:J3U87_32000"/>
<dbReference type="Gene3D" id="3.30.70.360">
    <property type="match status" value="2"/>
</dbReference>
<protein>
    <submittedName>
        <fullName evidence="5">M20/M25/M40 family metallo-hydrolase</fullName>
    </submittedName>
</protein>
<keyword evidence="1" id="KW-0479">Metal-binding</keyword>
<evidence type="ECO:0000256" key="1">
    <source>
        <dbReference type="ARBA" id="ARBA00022723"/>
    </source>
</evidence>
<dbReference type="EMBL" id="CP071793">
    <property type="protein sequence ID" value="QTD50233.1"/>
    <property type="molecule type" value="Genomic_DNA"/>
</dbReference>
<dbReference type="Gene3D" id="3.40.630.10">
    <property type="entry name" value="Zn peptidases"/>
    <property type="match status" value="1"/>
</dbReference>
<dbReference type="InterPro" id="IPR050072">
    <property type="entry name" value="Peptidase_M20A"/>
</dbReference>
<dbReference type="AlphaFoldDB" id="A0A8A4TKX9"/>
<sequence length="581" mass="62373">MLRKTMMTLLWLCLLVPACTQSSHPEGGGDAKPPAGTLPEVSSEAIRAAAEADTEQMLAFLVKTVQFESVEDYGYELKPETVALMDYVLETGKTMGFTARKAAGGLVGVLEYGQGEEVVGALIHLDVVPISAEELPQWEQPPFSGKIVDGVVWGRGSQDDKGALAGVLFGAKTLIDNGLAFKRKLRIVLGTKEEKNFESMTRYFQEEKQPDFGIVPDGVYIVQGQKGIADLHFHFNTPTPADADKAPHRVIHWQGGTVINTVPDFSFAVIKSRNVAKTRKQLTSLVEEVTAELKSGKSDRFYGVTAPYEANLGVADFADFAKEYRIENVPEGDLVLYAKGVAAHGSTPEEGKNAIVEVALVGSQMSDLPDDVYRRVFGFMATKIGLSTDASGLGVPLNAPSDVLIPPGVSAQIYVGSSANPGVIGDDGKGLLKLAVNFRIGLGNSDQEVIEAATKSVAEFGGTVPPPGEGAVYTSYYIPGDDALLNLVKGAYKGVNGHDPVLTVGAGANYMMLVKNHVSFGPVDFFPPGTTTFDPTLLRFHQKNEQFSIAQLKLNVVIYAETLQDMLQAEKAPMRDRPDGT</sequence>
<dbReference type="GO" id="GO:0006526">
    <property type="term" value="P:L-arginine biosynthetic process"/>
    <property type="evidence" value="ECO:0007669"/>
    <property type="project" value="TreeGrafter"/>
</dbReference>
<dbReference type="PANTHER" id="PTHR43808:SF31">
    <property type="entry name" value="N-ACETYL-L-CITRULLINE DEACETYLASE"/>
    <property type="match status" value="1"/>
</dbReference>
<feature type="chain" id="PRO_5035179187" evidence="4">
    <location>
        <begin position="21"/>
        <end position="581"/>
    </location>
</feature>
<reference evidence="5" key="1">
    <citation type="submission" date="2021-03" db="EMBL/GenBank/DDBJ databases">
        <title>Acanthopleuribacteraceae sp. M133.</title>
        <authorList>
            <person name="Wang G."/>
        </authorList>
    </citation>
    <scope>NUCLEOTIDE SEQUENCE</scope>
    <source>
        <strain evidence="5">M133</strain>
    </source>
</reference>